<evidence type="ECO:0000313" key="8">
    <source>
        <dbReference type="Proteomes" id="UP000001542"/>
    </source>
</evidence>
<dbReference type="PANTHER" id="PTHR23180:SF160">
    <property type="entry name" value="ADP-RIBOSYLATION FACTOR GTPASE-ACTIVATING PROTEIN EFFECTOR PROTEIN 1"/>
    <property type="match status" value="1"/>
</dbReference>
<feature type="repeat" description="ANK" evidence="4">
    <location>
        <begin position="533"/>
        <end position="565"/>
    </location>
</feature>
<evidence type="ECO:0000256" key="5">
    <source>
        <dbReference type="PROSITE-ProRule" id="PRU00288"/>
    </source>
</evidence>
<accession>A2DHQ2</accession>
<dbReference type="STRING" id="5722.A2DHQ2"/>
<dbReference type="InterPro" id="IPR038508">
    <property type="entry name" value="ArfGAP_dom_sf"/>
</dbReference>
<evidence type="ECO:0000256" key="2">
    <source>
        <dbReference type="ARBA" id="ARBA00022771"/>
    </source>
</evidence>
<dbReference type="InterPro" id="IPR002110">
    <property type="entry name" value="Ankyrin_rpt"/>
</dbReference>
<dbReference type="EMBL" id="DS113201">
    <property type="protein sequence ID" value="EAY20100.1"/>
    <property type="molecule type" value="Genomic_DNA"/>
</dbReference>
<dbReference type="CDD" id="cd00821">
    <property type="entry name" value="PH"/>
    <property type="match status" value="1"/>
</dbReference>
<dbReference type="AlphaFoldDB" id="A2DHQ2"/>
<dbReference type="PRINTS" id="PR00405">
    <property type="entry name" value="REVINTRACTNG"/>
</dbReference>
<feature type="domain" description="Arf-GAP" evidence="6">
    <location>
        <begin position="352"/>
        <end position="460"/>
    </location>
</feature>
<proteinExistence type="predicted"/>
<dbReference type="Pfam" id="PF01412">
    <property type="entry name" value="ArfGap"/>
    <property type="match status" value="1"/>
</dbReference>
<gene>
    <name evidence="7" type="ORF">TVAG_366080</name>
</gene>
<dbReference type="SUPFAM" id="SSF57863">
    <property type="entry name" value="ArfGap/RecO-like zinc finger"/>
    <property type="match status" value="1"/>
</dbReference>
<dbReference type="PROSITE" id="PS50115">
    <property type="entry name" value="ARFGAP"/>
    <property type="match status" value="1"/>
</dbReference>
<dbReference type="Gene3D" id="2.30.29.30">
    <property type="entry name" value="Pleckstrin-homology domain (PH domain)/Phosphotyrosine-binding domain (PTB)"/>
    <property type="match status" value="1"/>
</dbReference>
<dbReference type="KEGG" id="tva:5465634"/>
<evidence type="ECO:0000313" key="7">
    <source>
        <dbReference type="EMBL" id="EAY20100.1"/>
    </source>
</evidence>
<dbReference type="PANTHER" id="PTHR23180">
    <property type="entry name" value="CENTAURIN/ARF"/>
    <property type="match status" value="1"/>
</dbReference>
<dbReference type="InterPro" id="IPR011993">
    <property type="entry name" value="PH-like_dom_sf"/>
</dbReference>
<keyword evidence="2 5" id="KW-0863">Zinc-finger</keyword>
<dbReference type="SMART" id="SM00105">
    <property type="entry name" value="ArfGap"/>
    <property type="match status" value="1"/>
</dbReference>
<dbReference type="GO" id="GO:0005096">
    <property type="term" value="F:GTPase activator activity"/>
    <property type="evidence" value="ECO:0007669"/>
    <property type="project" value="InterPro"/>
</dbReference>
<dbReference type="SUPFAM" id="SSF48403">
    <property type="entry name" value="Ankyrin repeat"/>
    <property type="match status" value="1"/>
</dbReference>
<dbReference type="Proteomes" id="UP000001542">
    <property type="component" value="Unassembled WGS sequence"/>
</dbReference>
<dbReference type="InterPro" id="IPR001164">
    <property type="entry name" value="ArfGAP_dom"/>
</dbReference>
<reference evidence="7" key="2">
    <citation type="journal article" date="2007" name="Science">
        <title>Draft genome sequence of the sexually transmitted pathogen Trichomonas vaginalis.</title>
        <authorList>
            <person name="Carlton J.M."/>
            <person name="Hirt R.P."/>
            <person name="Silva J.C."/>
            <person name="Delcher A.L."/>
            <person name="Schatz M."/>
            <person name="Zhao Q."/>
            <person name="Wortman J.R."/>
            <person name="Bidwell S.L."/>
            <person name="Alsmark U.C.M."/>
            <person name="Besteiro S."/>
            <person name="Sicheritz-Ponten T."/>
            <person name="Noel C.J."/>
            <person name="Dacks J.B."/>
            <person name="Foster P.G."/>
            <person name="Simillion C."/>
            <person name="Van de Peer Y."/>
            <person name="Miranda-Saavedra D."/>
            <person name="Barton G.J."/>
            <person name="Westrop G.D."/>
            <person name="Mueller S."/>
            <person name="Dessi D."/>
            <person name="Fiori P.L."/>
            <person name="Ren Q."/>
            <person name="Paulsen I."/>
            <person name="Zhang H."/>
            <person name="Bastida-Corcuera F.D."/>
            <person name="Simoes-Barbosa A."/>
            <person name="Brown M.T."/>
            <person name="Hayes R.D."/>
            <person name="Mukherjee M."/>
            <person name="Okumura C.Y."/>
            <person name="Schneider R."/>
            <person name="Smith A.J."/>
            <person name="Vanacova S."/>
            <person name="Villalvazo M."/>
            <person name="Haas B.J."/>
            <person name="Pertea M."/>
            <person name="Feldblyum T.V."/>
            <person name="Utterback T.R."/>
            <person name="Shu C.L."/>
            <person name="Osoegawa K."/>
            <person name="de Jong P.J."/>
            <person name="Hrdy I."/>
            <person name="Horvathova L."/>
            <person name="Zubacova Z."/>
            <person name="Dolezal P."/>
            <person name="Malik S.B."/>
            <person name="Logsdon J.M. Jr."/>
            <person name="Henze K."/>
            <person name="Gupta A."/>
            <person name="Wang C.C."/>
            <person name="Dunne R.L."/>
            <person name="Upcroft J.A."/>
            <person name="Upcroft P."/>
            <person name="White O."/>
            <person name="Salzberg S.L."/>
            <person name="Tang P."/>
            <person name="Chiu C.-H."/>
            <person name="Lee Y.-S."/>
            <person name="Embley T.M."/>
            <person name="Coombs G.H."/>
            <person name="Mottram J.C."/>
            <person name="Tachezy J."/>
            <person name="Fraser-Liggett C.M."/>
            <person name="Johnson P.J."/>
        </authorList>
    </citation>
    <scope>NUCLEOTIDE SEQUENCE [LARGE SCALE GENOMIC DNA]</scope>
    <source>
        <strain evidence="7">G3</strain>
    </source>
</reference>
<dbReference type="eggNOG" id="KOG0521">
    <property type="taxonomic scope" value="Eukaryota"/>
</dbReference>
<dbReference type="SMART" id="SM00248">
    <property type="entry name" value="ANK"/>
    <property type="match status" value="2"/>
</dbReference>
<dbReference type="RefSeq" id="XP_001581086.1">
    <property type="nucleotide sequence ID" value="XM_001581036.1"/>
</dbReference>
<dbReference type="SUPFAM" id="SSF50729">
    <property type="entry name" value="PH domain-like"/>
    <property type="match status" value="1"/>
</dbReference>
<evidence type="ECO:0000259" key="6">
    <source>
        <dbReference type="PROSITE" id="PS50115"/>
    </source>
</evidence>
<keyword evidence="3" id="KW-0862">Zinc</keyword>
<dbReference type="Gene3D" id="1.10.220.150">
    <property type="entry name" value="Arf GTPase activating protein"/>
    <property type="match status" value="1"/>
</dbReference>
<protein>
    <recommendedName>
        <fullName evidence="6">Arf-GAP domain-containing protein</fullName>
    </recommendedName>
</protein>
<dbReference type="InterPro" id="IPR037278">
    <property type="entry name" value="ARFGAP/RecO"/>
</dbReference>
<name>A2DHQ2_TRIV3</name>
<dbReference type="Pfam" id="PF12796">
    <property type="entry name" value="Ank_2"/>
    <property type="match status" value="1"/>
</dbReference>
<dbReference type="PROSITE" id="PS50088">
    <property type="entry name" value="ANK_REPEAT"/>
    <property type="match status" value="1"/>
</dbReference>
<dbReference type="OrthoDB" id="19174at2759"/>
<sequence length="621" mass="70925">MSEEYLLDIQYMDFDPEFENKILQRAKEQLEFTETLQKASLLMNQIGENCSTMNMHLGQMKDILSKFDKDNTICHQIEKFGQMIKTIGTQFLSQAKFSVQALPTVIFPAIQKLTADLGEATTNYETALDNFSTLEVKSSREECLQSENIFVKSAIRKSGILFSLNHQVEIAEQTVTSSIKLSMTQFLVLAGEMMGDYLKINSPALSAMKTNCDSLKTSIKAWLGRDLNQNPSDNYATRASTNYWDMRFIPNARIINSLTYPNQTVWLKEAHPIRSSSWIKGKLIFEDSLLKFERRNAETDHETKTWPLPLVTVTKVEKGRRFALKIRSPQETIEFQTLSKLDQEEWMHIFNNHNLSVLGENDGQRKGLICADCGATDATWVSLNWAAPLCLRCSGFHRQMSSTNSKVRSFTLDKINPIALHMIDELQGECNKLLLDKHPDISINANSDEKDREDYINRKYINNEWSITGIVPDPFEAIKKRDLKMLFYSVHFGRINETKDSITPFHAVCSLGWEDAVALLAFCVNDLNVKDKDGWTPLCYAVFYQHVNIIDFLLSVGARARNLDINLYQLAIATKNKKVAKSIMMQADQLRNNETEFKPCNYLFAPPGTPENYMIALKSRV</sequence>
<reference evidence="7" key="1">
    <citation type="submission" date="2006-10" db="EMBL/GenBank/DDBJ databases">
        <authorList>
            <person name="Amadeo P."/>
            <person name="Zhao Q."/>
            <person name="Wortman J."/>
            <person name="Fraser-Liggett C."/>
            <person name="Carlton J."/>
        </authorList>
    </citation>
    <scope>NUCLEOTIDE SEQUENCE</scope>
    <source>
        <strain evidence="7">G3</strain>
    </source>
</reference>
<dbReference type="InterPro" id="IPR045258">
    <property type="entry name" value="ACAP1/2/3-like"/>
</dbReference>
<evidence type="ECO:0000256" key="4">
    <source>
        <dbReference type="PROSITE-ProRule" id="PRU00023"/>
    </source>
</evidence>
<evidence type="ECO:0000256" key="3">
    <source>
        <dbReference type="ARBA" id="ARBA00022833"/>
    </source>
</evidence>
<dbReference type="GO" id="GO:0008270">
    <property type="term" value="F:zinc ion binding"/>
    <property type="evidence" value="ECO:0007669"/>
    <property type="project" value="UniProtKB-KW"/>
</dbReference>
<evidence type="ECO:0000256" key="1">
    <source>
        <dbReference type="ARBA" id="ARBA00022723"/>
    </source>
</evidence>
<organism evidence="7 8">
    <name type="scientific">Trichomonas vaginalis (strain ATCC PRA-98 / G3)</name>
    <dbReference type="NCBI Taxonomy" id="412133"/>
    <lineage>
        <taxon>Eukaryota</taxon>
        <taxon>Metamonada</taxon>
        <taxon>Parabasalia</taxon>
        <taxon>Trichomonadida</taxon>
        <taxon>Trichomonadidae</taxon>
        <taxon>Trichomonas</taxon>
    </lineage>
</organism>
<dbReference type="PROSITE" id="PS50297">
    <property type="entry name" value="ANK_REP_REGION"/>
    <property type="match status" value="1"/>
</dbReference>
<dbReference type="InterPro" id="IPR036770">
    <property type="entry name" value="Ankyrin_rpt-contain_sf"/>
</dbReference>
<keyword evidence="4" id="KW-0040">ANK repeat</keyword>
<dbReference type="InParanoid" id="A2DHQ2"/>
<dbReference type="VEuPathDB" id="TrichDB:TVAGG3_0303130"/>
<dbReference type="VEuPathDB" id="TrichDB:TVAG_366080"/>
<dbReference type="Gene3D" id="1.25.40.20">
    <property type="entry name" value="Ankyrin repeat-containing domain"/>
    <property type="match status" value="1"/>
</dbReference>
<dbReference type="SMR" id="A2DHQ2"/>
<keyword evidence="8" id="KW-1185">Reference proteome</keyword>
<keyword evidence="1" id="KW-0479">Metal-binding</keyword>